<reference evidence="4" key="2">
    <citation type="submission" date="2024-06" db="EMBL/GenBank/DDBJ databases">
        <authorList>
            <person name="Plum-Jensen L.E."/>
            <person name="Schramm A."/>
            <person name="Marshall I.P.G."/>
        </authorList>
    </citation>
    <scope>NUCLEOTIDE SEQUENCE</scope>
    <source>
        <strain evidence="4">Rat1</strain>
    </source>
</reference>
<dbReference type="PROSITE" id="PS50297">
    <property type="entry name" value="ANK_REP_REGION"/>
    <property type="match status" value="1"/>
</dbReference>
<reference evidence="4" key="1">
    <citation type="journal article" date="2024" name="Syst. Appl. Microbiol.">
        <title>First single-strain enrichments of Electrothrix cable bacteria, description of E. aestuarii sp. nov. and E. rattekaaiensis sp. nov., and proposal of a cable bacteria taxonomy following the rules of the SeqCode.</title>
        <authorList>
            <person name="Plum-Jensen L.E."/>
            <person name="Schramm A."/>
            <person name="Marshall I.P.G."/>
        </authorList>
    </citation>
    <scope>NUCLEOTIDE SEQUENCE</scope>
    <source>
        <strain evidence="4">Rat1</strain>
    </source>
</reference>
<dbReference type="KEGG" id="eaj:Q3M24_14395"/>
<dbReference type="PANTHER" id="PTHR24171">
    <property type="entry name" value="ANKYRIN REPEAT DOMAIN-CONTAINING PROTEIN 39-RELATED"/>
    <property type="match status" value="1"/>
</dbReference>
<evidence type="ECO:0000256" key="1">
    <source>
        <dbReference type="ARBA" id="ARBA00022737"/>
    </source>
</evidence>
<accession>A0AAU8LRG1</accession>
<evidence type="ECO:0000256" key="3">
    <source>
        <dbReference type="PROSITE-ProRule" id="PRU00023"/>
    </source>
</evidence>
<dbReference type="Pfam" id="PF12796">
    <property type="entry name" value="Ank_2"/>
    <property type="match status" value="1"/>
</dbReference>
<feature type="repeat" description="ANK" evidence="3">
    <location>
        <begin position="291"/>
        <end position="323"/>
    </location>
</feature>
<gene>
    <name evidence="4" type="ORF">Q3M24_14395</name>
</gene>
<keyword evidence="2 3" id="KW-0040">ANK repeat</keyword>
<dbReference type="InterPro" id="IPR002110">
    <property type="entry name" value="Ankyrin_rpt"/>
</dbReference>
<sequence length="454" mass="51606">MKNISTIWIFFFALVALFYLNSFSFGRELLQLDKKYEDILNINGISISPSYISDCNMAIFSAEMSDFHPLYSSLLEEYSDEEKIFHILTTLPGLKLFSQYKVESKKDFCFLFIPKGNAIVTKHVIKIPFYEINKIKSRDFSKKDIQLVKDLKGRPYDIPPYPLINLFKRATINKINFPDDEKEKGRLKKNVKATKRYHKFLENFQFPSGTVNEASVEDVYAKYLTMSKEIYNCILDQDIKCVKGYYKMGFDINSHPLNYEPILTSSVRSNNLNIVEFLLKNGADPNIRNYKELTPLMIAVVKQYFDIIKLLIKYGADPNIKTSDGVRALDLANLCKSKEITSYLASLTTAPPSLTKNADNPQYVLIEVESICGLFGCSEKNLTISGGPGDFESSYNGASRGAIHRGYSGLAGTYHWSIQIDDKMCFGTVDVSGKKRNLIIRLYKNCSDAGIAEF</sequence>
<dbReference type="SMART" id="SM00248">
    <property type="entry name" value="ANK"/>
    <property type="match status" value="2"/>
</dbReference>
<organism evidence="4">
    <name type="scientific">Candidatus Electrothrix aestuarii</name>
    <dbReference type="NCBI Taxonomy" id="3062594"/>
    <lineage>
        <taxon>Bacteria</taxon>
        <taxon>Pseudomonadati</taxon>
        <taxon>Thermodesulfobacteriota</taxon>
        <taxon>Desulfobulbia</taxon>
        <taxon>Desulfobulbales</taxon>
        <taxon>Desulfobulbaceae</taxon>
        <taxon>Candidatus Electrothrix</taxon>
    </lineage>
</organism>
<protein>
    <submittedName>
        <fullName evidence="4">Ankyrin repeat domain-containing protein</fullName>
    </submittedName>
</protein>
<proteinExistence type="predicted"/>
<dbReference type="EMBL" id="CP159373">
    <property type="protein sequence ID" value="XCN71501.1"/>
    <property type="molecule type" value="Genomic_DNA"/>
</dbReference>
<dbReference type="AlphaFoldDB" id="A0AAU8LRG1"/>
<dbReference type="InterPro" id="IPR036770">
    <property type="entry name" value="Ankyrin_rpt-contain_sf"/>
</dbReference>
<dbReference type="SUPFAM" id="SSF48403">
    <property type="entry name" value="Ankyrin repeat"/>
    <property type="match status" value="1"/>
</dbReference>
<evidence type="ECO:0000256" key="2">
    <source>
        <dbReference type="ARBA" id="ARBA00023043"/>
    </source>
</evidence>
<dbReference type="Gene3D" id="1.25.40.20">
    <property type="entry name" value="Ankyrin repeat-containing domain"/>
    <property type="match status" value="1"/>
</dbReference>
<keyword evidence="1" id="KW-0677">Repeat</keyword>
<dbReference type="PROSITE" id="PS50088">
    <property type="entry name" value="ANK_REPEAT"/>
    <property type="match status" value="2"/>
</dbReference>
<evidence type="ECO:0000313" key="4">
    <source>
        <dbReference type="EMBL" id="XCN71501.1"/>
    </source>
</evidence>
<name>A0AAU8LRG1_9BACT</name>
<feature type="repeat" description="ANK" evidence="3">
    <location>
        <begin position="258"/>
        <end position="290"/>
    </location>
</feature>